<keyword evidence="1" id="KW-0812">Transmembrane</keyword>
<accession>A0A1G4Q4G5</accession>
<sequence>MKGVHLHPSGLRIHVAGPWPFITRRSYLLAGRRIVWQARQHRKGLARTARALENAPVPFWQTQGYNWWTGALFALGSLLFLAGSLLSLLPAGAGLAATPINIVFFSGSIPFTLAGYLQHFQAANQSAFTVDPKDAAAPRHISLIGWHPHSAGWLSTFCQFVGTVAFNFNTFDPLVVGAGWVTQDLAVWLPGMIGSVLFLVSGYLAFVETAHRYWSWRPRQLDWQIVFINLLGCVAFMAASTLAYVPSGGEAWWITEVATILLGLGALGFFLGAALMMRESAAAAKG</sequence>
<dbReference type="Proteomes" id="UP000198889">
    <property type="component" value="Unassembled WGS sequence"/>
</dbReference>
<proteinExistence type="predicted"/>
<protein>
    <recommendedName>
        <fullName evidence="4">YrhK-like protein</fullName>
    </recommendedName>
</protein>
<keyword evidence="1" id="KW-0472">Membrane</keyword>
<feature type="transmembrane region" description="Helical" evidence="1">
    <location>
        <begin position="185"/>
        <end position="206"/>
    </location>
</feature>
<keyword evidence="3" id="KW-1185">Reference proteome</keyword>
<name>A0A1G4Q4G5_9HYPH</name>
<feature type="transmembrane region" description="Helical" evidence="1">
    <location>
        <begin position="67"/>
        <end position="89"/>
    </location>
</feature>
<keyword evidence="1" id="KW-1133">Transmembrane helix</keyword>
<evidence type="ECO:0000313" key="3">
    <source>
        <dbReference type="Proteomes" id="UP000198889"/>
    </source>
</evidence>
<organism evidence="2 3">
    <name type="scientific">Ancylobacter rudongensis</name>
    <dbReference type="NCBI Taxonomy" id="177413"/>
    <lineage>
        <taxon>Bacteria</taxon>
        <taxon>Pseudomonadati</taxon>
        <taxon>Pseudomonadota</taxon>
        <taxon>Alphaproteobacteria</taxon>
        <taxon>Hyphomicrobiales</taxon>
        <taxon>Xanthobacteraceae</taxon>
        <taxon>Ancylobacter</taxon>
    </lineage>
</organism>
<evidence type="ECO:0008006" key="4">
    <source>
        <dbReference type="Google" id="ProtNLM"/>
    </source>
</evidence>
<dbReference type="AlphaFoldDB" id="A0A1G4Q4G5"/>
<feature type="transmembrane region" description="Helical" evidence="1">
    <location>
        <begin position="251"/>
        <end position="276"/>
    </location>
</feature>
<dbReference type="STRING" id="177413.SAMN05660859_0957"/>
<dbReference type="EMBL" id="FMTP01000001">
    <property type="protein sequence ID" value="SCW39357.1"/>
    <property type="molecule type" value="Genomic_DNA"/>
</dbReference>
<feature type="transmembrane region" description="Helical" evidence="1">
    <location>
        <begin position="226"/>
        <end position="245"/>
    </location>
</feature>
<gene>
    <name evidence="2" type="ORF">SAMN05660859_0957</name>
</gene>
<evidence type="ECO:0000256" key="1">
    <source>
        <dbReference type="SAM" id="Phobius"/>
    </source>
</evidence>
<evidence type="ECO:0000313" key="2">
    <source>
        <dbReference type="EMBL" id="SCW39357.1"/>
    </source>
</evidence>
<dbReference type="RefSeq" id="WP_091436533.1">
    <property type="nucleotide sequence ID" value="NZ_FMTP01000001.1"/>
</dbReference>
<reference evidence="3" key="1">
    <citation type="submission" date="2016-10" db="EMBL/GenBank/DDBJ databases">
        <authorList>
            <person name="Varghese N."/>
            <person name="Submissions S."/>
        </authorList>
    </citation>
    <scope>NUCLEOTIDE SEQUENCE [LARGE SCALE GENOMIC DNA]</scope>
    <source>
        <strain evidence="3">CGMCC 1.1761</strain>
    </source>
</reference>
<feature type="transmembrane region" description="Helical" evidence="1">
    <location>
        <begin position="96"/>
        <end position="117"/>
    </location>
</feature>